<dbReference type="NCBIfam" id="TIGR00633">
    <property type="entry name" value="xth"/>
    <property type="match status" value="1"/>
</dbReference>
<feature type="active site" evidence="5">
    <location>
        <position position="103"/>
    </location>
</feature>
<evidence type="ECO:0000256" key="4">
    <source>
        <dbReference type="ARBA" id="ARBA00022842"/>
    </source>
</evidence>
<dbReference type="Proteomes" id="UP000697710">
    <property type="component" value="Unassembled WGS sequence"/>
</dbReference>
<dbReference type="GO" id="GO:0004519">
    <property type="term" value="F:endonuclease activity"/>
    <property type="evidence" value="ECO:0007669"/>
    <property type="project" value="InterPro"/>
</dbReference>
<dbReference type="GO" id="GO:0008311">
    <property type="term" value="F:double-stranded DNA 3'-5' DNA exonuclease activity"/>
    <property type="evidence" value="ECO:0007669"/>
    <property type="project" value="UniProtKB-EC"/>
</dbReference>
<feature type="binding site" evidence="6">
    <location>
        <position position="244"/>
    </location>
    <ligand>
        <name>Mg(2+)</name>
        <dbReference type="ChEBI" id="CHEBI:18420"/>
        <label>1</label>
    </ligand>
</feature>
<reference evidence="9" key="1">
    <citation type="submission" date="2020-04" db="EMBL/GenBank/DDBJ databases">
        <authorList>
            <person name="Zhang T."/>
        </authorList>
    </citation>
    <scope>NUCLEOTIDE SEQUENCE</scope>
    <source>
        <strain evidence="9">HKST-UBA01</strain>
    </source>
</reference>
<dbReference type="PROSITE" id="PS51435">
    <property type="entry name" value="AP_NUCLEASE_F1_4"/>
    <property type="match status" value="1"/>
</dbReference>
<feature type="binding site" evidence="6">
    <location>
        <position position="245"/>
    </location>
    <ligand>
        <name>Mg(2+)</name>
        <dbReference type="ChEBI" id="CHEBI:18420"/>
        <label>1</label>
    </ligand>
</feature>
<dbReference type="Pfam" id="PF03372">
    <property type="entry name" value="Exo_endo_phos"/>
    <property type="match status" value="1"/>
</dbReference>
<dbReference type="PANTHER" id="PTHR43250:SF2">
    <property type="entry name" value="EXODEOXYRIBONUCLEASE III"/>
    <property type="match status" value="1"/>
</dbReference>
<comment type="caution">
    <text evidence="9">The sequence shown here is derived from an EMBL/GenBank/DDBJ whole genome shotgun (WGS) entry which is preliminary data.</text>
</comment>
<feature type="domain" description="Endonuclease/exonuclease/phosphatase" evidence="8">
    <location>
        <begin position="4"/>
        <end position="245"/>
    </location>
</feature>
<feature type="binding site" evidence="6">
    <location>
        <position position="146"/>
    </location>
    <ligand>
        <name>Mg(2+)</name>
        <dbReference type="ChEBI" id="CHEBI:18420"/>
        <label>1</label>
    </ligand>
</feature>
<comment type="cofactor">
    <cofactor evidence="6">
        <name>Mg(2+)</name>
        <dbReference type="ChEBI" id="CHEBI:18420"/>
    </cofactor>
    <cofactor evidence="6">
        <name>Mn(2+)</name>
        <dbReference type="ChEBI" id="CHEBI:29035"/>
    </cofactor>
    <text evidence="6">Probably binds two magnesium or manganese ions per subunit.</text>
</comment>
<evidence type="ECO:0000256" key="5">
    <source>
        <dbReference type="PIRSR" id="PIRSR604808-1"/>
    </source>
</evidence>
<feature type="site" description="Transition state stabilizer" evidence="7">
    <location>
        <position position="146"/>
    </location>
</feature>
<evidence type="ECO:0000256" key="2">
    <source>
        <dbReference type="ARBA" id="ARBA00022723"/>
    </source>
</evidence>
<organism evidence="9 10">
    <name type="scientific">Eiseniibacteriota bacterium</name>
    <dbReference type="NCBI Taxonomy" id="2212470"/>
    <lineage>
        <taxon>Bacteria</taxon>
        <taxon>Candidatus Eiseniibacteriota</taxon>
    </lineage>
</organism>
<feature type="site" description="Important for catalytic activity" evidence="7">
    <location>
        <position position="215"/>
    </location>
</feature>
<evidence type="ECO:0000256" key="1">
    <source>
        <dbReference type="ARBA" id="ARBA00007092"/>
    </source>
</evidence>
<dbReference type="NCBIfam" id="TIGR00195">
    <property type="entry name" value="exoDNase_III"/>
    <property type="match status" value="1"/>
</dbReference>
<dbReference type="GO" id="GO:0003677">
    <property type="term" value="F:DNA binding"/>
    <property type="evidence" value="ECO:0007669"/>
    <property type="project" value="InterPro"/>
</dbReference>
<comment type="similarity">
    <text evidence="1">Belongs to the DNA repair enzymes AP/ExoA family.</text>
</comment>
<gene>
    <name evidence="9" type="primary">xth</name>
    <name evidence="9" type="ORF">KC729_00960</name>
</gene>
<evidence type="ECO:0000313" key="9">
    <source>
        <dbReference type="EMBL" id="MCA9726222.1"/>
    </source>
</evidence>
<feature type="site" description="Interaction with DNA substrate" evidence="7">
    <location>
        <position position="245"/>
    </location>
</feature>
<dbReference type="AlphaFoldDB" id="A0A956RNC9"/>
<dbReference type="PROSITE" id="PS00726">
    <property type="entry name" value="AP_NUCLEASE_F1_1"/>
    <property type="match status" value="1"/>
</dbReference>
<name>A0A956RNC9_UNCEI</name>
<keyword evidence="2 6" id="KW-0479">Metal-binding</keyword>
<feature type="binding site" evidence="6">
    <location>
        <position position="34"/>
    </location>
    <ligand>
        <name>Mg(2+)</name>
        <dbReference type="ChEBI" id="CHEBI:18420"/>
        <label>1</label>
    </ligand>
</feature>
<dbReference type="Gene3D" id="3.60.10.10">
    <property type="entry name" value="Endonuclease/exonuclease/phosphatase"/>
    <property type="match status" value="1"/>
</dbReference>
<evidence type="ECO:0000259" key="8">
    <source>
        <dbReference type="Pfam" id="PF03372"/>
    </source>
</evidence>
<sequence>MRIATWNVNSIRARLPRLQEWLGARQPDVLCVQETKCTDDEFPEQEVREMGYEVAFHGQKTYNGVALLSKHPISNVIRGFPGDGEEARFISGRIRDVQIASVYVINGETVGSEKYARKLEWLKKLRDHLNKTCAADVPWMLAGDFNITFDDRDVYDPAKWHERIFCTTRERDALKAIVDLGCRDALRKYHHRNGIYTWFDFRTGGYQRGQGLRIDHVLVSTPLFKALRDVEVDLAERGAEKPSDHAPVIATLALD</sequence>
<protein>
    <submittedName>
        <fullName evidence="9">Exodeoxyribonuclease III</fullName>
        <ecNumber evidence="9">3.1.11.2</ecNumber>
    </submittedName>
</protein>
<keyword evidence="6" id="KW-0464">Manganese</keyword>
<dbReference type="PANTHER" id="PTHR43250">
    <property type="entry name" value="EXODEOXYRIBONUCLEASE III"/>
    <property type="match status" value="1"/>
</dbReference>
<feature type="active site" description="Proton donor/acceptor" evidence="5">
    <location>
        <position position="144"/>
    </location>
</feature>
<proteinExistence type="inferred from homology"/>
<evidence type="ECO:0000256" key="6">
    <source>
        <dbReference type="PIRSR" id="PIRSR604808-2"/>
    </source>
</evidence>
<dbReference type="SUPFAM" id="SSF56219">
    <property type="entry name" value="DNase I-like"/>
    <property type="match status" value="1"/>
</dbReference>
<dbReference type="InterPro" id="IPR037493">
    <property type="entry name" value="ExoIII-like"/>
</dbReference>
<dbReference type="InterPro" id="IPR005135">
    <property type="entry name" value="Endo/exonuclease/phosphatase"/>
</dbReference>
<dbReference type="InterPro" id="IPR036691">
    <property type="entry name" value="Endo/exonu/phosph_ase_sf"/>
</dbReference>
<dbReference type="EC" id="3.1.11.2" evidence="9"/>
<evidence type="ECO:0000313" key="10">
    <source>
        <dbReference type="Proteomes" id="UP000697710"/>
    </source>
</evidence>
<dbReference type="InterPro" id="IPR020847">
    <property type="entry name" value="AP_endonuclease_F1_BS"/>
</dbReference>
<dbReference type="InterPro" id="IPR004808">
    <property type="entry name" value="AP_endonuc_1"/>
</dbReference>
<keyword evidence="4 6" id="KW-0460">Magnesium</keyword>
<reference evidence="9" key="2">
    <citation type="journal article" date="2021" name="Microbiome">
        <title>Successional dynamics and alternative stable states in a saline activated sludge microbial community over 9 years.</title>
        <authorList>
            <person name="Wang Y."/>
            <person name="Ye J."/>
            <person name="Ju F."/>
            <person name="Liu L."/>
            <person name="Boyd J.A."/>
            <person name="Deng Y."/>
            <person name="Parks D.H."/>
            <person name="Jiang X."/>
            <person name="Yin X."/>
            <person name="Woodcroft B.J."/>
            <person name="Tyson G.W."/>
            <person name="Hugenholtz P."/>
            <person name="Polz M.F."/>
            <person name="Zhang T."/>
        </authorList>
    </citation>
    <scope>NUCLEOTIDE SEQUENCE</scope>
    <source>
        <strain evidence="9">HKST-UBA01</strain>
    </source>
</reference>
<feature type="active site" description="Proton acceptor" evidence="5">
    <location>
        <position position="245"/>
    </location>
</feature>
<dbReference type="GO" id="GO:0046872">
    <property type="term" value="F:metal ion binding"/>
    <property type="evidence" value="ECO:0007669"/>
    <property type="project" value="UniProtKB-KW"/>
</dbReference>
<keyword evidence="3 9" id="KW-0378">Hydrolase</keyword>
<dbReference type="EMBL" id="JAGQHR010000012">
    <property type="protein sequence ID" value="MCA9726222.1"/>
    <property type="molecule type" value="Genomic_DNA"/>
</dbReference>
<dbReference type="CDD" id="cd09086">
    <property type="entry name" value="ExoIII-like_AP-endo"/>
    <property type="match status" value="1"/>
</dbReference>
<accession>A0A956RNC9</accession>
<evidence type="ECO:0000256" key="3">
    <source>
        <dbReference type="ARBA" id="ARBA00022801"/>
    </source>
</evidence>
<dbReference type="GO" id="GO:0006281">
    <property type="term" value="P:DNA repair"/>
    <property type="evidence" value="ECO:0007669"/>
    <property type="project" value="InterPro"/>
</dbReference>
<evidence type="ECO:0000256" key="7">
    <source>
        <dbReference type="PIRSR" id="PIRSR604808-3"/>
    </source>
</evidence>
<feature type="binding site" evidence="6">
    <location>
        <position position="7"/>
    </location>
    <ligand>
        <name>Mg(2+)</name>
        <dbReference type="ChEBI" id="CHEBI:18420"/>
        <label>1</label>
    </ligand>
</feature>
<feature type="binding site" evidence="6">
    <location>
        <position position="144"/>
    </location>
    <ligand>
        <name>Mg(2+)</name>
        <dbReference type="ChEBI" id="CHEBI:18420"/>
        <label>1</label>
    </ligand>
</feature>